<keyword evidence="2" id="KW-1185">Reference proteome</keyword>
<dbReference type="EMBL" id="JARJLG010000035">
    <property type="protein sequence ID" value="KAJ7765505.1"/>
    <property type="molecule type" value="Genomic_DNA"/>
</dbReference>
<name>A0AAD7NLA5_9AGAR</name>
<evidence type="ECO:0000313" key="2">
    <source>
        <dbReference type="Proteomes" id="UP001215280"/>
    </source>
</evidence>
<dbReference type="Proteomes" id="UP001215280">
    <property type="component" value="Unassembled WGS sequence"/>
</dbReference>
<evidence type="ECO:0000313" key="1">
    <source>
        <dbReference type="EMBL" id="KAJ7765505.1"/>
    </source>
</evidence>
<proteinExistence type="predicted"/>
<sequence length="141" mass="16115">MVGFFVQVRLRRQVSSRWRPGYVLAFGCPLCNDRISCHTRAELTRTRTLHISHSQDDSSTLSALAIRAGTGPYNLQDVRMVISAGRMGGSYSTSHPNRRTIAERYTHVRRLRVLGPLEEAGMDDDPFLFQAPRFKMYETIR</sequence>
<organism evidence="1 2">
    <name type="scientific">Mycena maculata</name>
    <dbReference type="NCBI Taxonomy" id="230809"/>
    <lineage>
        <taxon>Eukaryota</taxon>
        <taxon>Fungi</taxon>
        <taxon>Dikarya</taxon>
        <taxon>Basidiomycota</taxon>
        <taxon>Agaricomycotina</taxon>
        <taxon>Agaricomycetes</taxon>
        <taxon>Agaricomycetidae</taxon>
        <taxon>Agaricales</taxon>
        <taxon>Marasmiineae</taxon>
        <taxon>Mycenaceae</taxon>
        <taxon>Mycena</taxon>
    </lineage>
</organism>
<accession>A0AAD7NLA5</accession>
<dbReference type="AlphaFoldDB" id="A0AAD7NLA5"/>
<gene>
    <name evidence="1" type="ORF">DFH07DRAFT_367681</name>
</gene>
<reference evidence="1" key="1">
    <citation type="submission" date="2023-03" db="EMBL/GenBank/DDBJ databases">
        <title>Massive genome expansion in bonnet fungi (Mycena s.s.) driven by repeated elements and novel gene families across ecological guilds.</title>
        <authorList>
            <consortium name="Lawrence Berkeley National Laboratory"/>
            <person name="Harder C.B."/>
            <person name="Miyauchi S."/>
            <person name="Viragh M."/>
            <person name="Kuo A."/>
            <person name="Thoen E."/>
            <person name="Andreopoulos B."/>
            <person name="Lu D."/>
            <person name="Skrede I."/>
            <person name="Drula E."/>
            <person name="Henrissat B."/>
            <person name="Morin E."/>
            <person name="Kohler A."/>
            <person name="Barry K."/>
            <person name="LaButti K."/>
            <person name="Morin E."/>
            <person name="Salamov A."/>
            <person name="Lipzen A."/>
            <person name="Mereny Z."/>
            <person name="Hegedus B."/>
            <person name="Baldrian P."/>
            <person name="Stursova M."/>
            <person name="Weitz H."/>
            <person name="Taylor A."/>
            <person name="Grigoriev I.V."/>
            <person name="Nagy L.G."/>
            <person name="Martin F."/>
            <person name="Kauserud H."/>
        </authorList>
    </citation>
    <scope>NUCLEOTIDE SEQUENCE</scope>
    <source>
        <strain evidence="1">CBHHK188m</strain>
    </source>
</reference>
<protein>
    <submittedName>
        <fullName evidence="1">Uncharacterized protein</fullName>
    </submittedName>
</protein>
<comment type="caution">
    <text evidence="1">The sequence shown here is derived from an EMBL/GenBank/DDBJ whole genome shotgun (WGS) entry which is preliminary data.</text>
</comment>